<dbReference type="InterPro" id="IPR036162">
    <property type="entry name" value="Resolvase-like_N_sf"/>
</dbReference>
<dbReference type="InterPro" id="IPR038109">
    <property type="entry name" value="DNA_bind_recomb_sf"/>
</dbReference>
<feature type="coiled-coil region" evidence="5">
    <location>
        <begin position="373"/>
        <end position="427"/>
    </location>
</feature>
<reference evidence="8 9" key="1">
    <citation type="submission" date="2018-08" db="EMBL/GenBank/DDBJ databases">
        <authorList>
            <consortium name="Pathogen Informatics"/>
        </authorList>
    </citation>
    <scope>NUCLEOTIDE SEQUENCE [LARGE SCALE GENOMIC DNA]</scope>
    <source>
        <strain evidence="8 9">EuSCAPE_TR125</strain>
    </source>
</reference>
<dbReference type="SUPFAM" id="SSF53041">
    <property type="entry name" value="Resolvase-like"/>
    <property type="match status" value="1"/>
</dbReference>
<evidence type="ECO:0000313" key="8">
    <source>
        <dbReference type="EMBL" id="SWT09015.1"/>
    </source>
</evidence>
<accession>A0AAX2N7C2</accession>
<sequence>MRTAYAYIRFSSEKQSAGDSVRRQQSLIDSWVKNNPDYILSQKTYKDEGLSAFTGKHAAGDLGRLMNDISNGSITAGDVILIESLDRLSRENISTATDRLKAILIHGVNVVTLTDQKQYTPESLNSPMDLIMSILTAQRAHEESQSKSKRMREVWAKKRTEAEESGKVITKSCPRWLTVNSDRTGFEPIPEHVESIRLMFEMRLSGKGFAGIAQALNESGRLTLTGRSKGWNQSSVQQLLSNKALIGYKIPSRKAVVNYIEIPDYFPSVIPLEQFQQVQLIGADKQGQRAANDRPMNVNLFRGVMKCAECGATVIVSGVDDKRAGYYSCSFRRLGRCNTSKPMNRGMVDEALIKGLLYSLDRLTTQGQGENPLMKLEAKRADLTERSQKLLAALEIADDVSAIATRLKAVTDEIRAIETQIKTCKDLEQVHTVQSVQGMDLTVKSQREEVQLLVKKTFREINLDGIRKTVNVYLHNGLTLLNVPVNQIVDAGEWIELLPVIGGDTVDFKDISFKAPRYLD</sequence>
<dbReference type="GO" id="GO:0000150">
    <property type="term" value="F:DNA strand exchange activity"/>
    <property type="evidence" value="ECO:0007669"/>
    <property type="project" value="InterPro"/>
</dbReference>
<protein>
    <submittedName>
        <fullName evidence="8">Resolvase</fullName>
    </submittedName>
</protein>
<feature type="domain" description="Resolvase/invertase-type recombinase catalytic" evidence="6">
    <location>
        <begin position="3"/>
        <end position="162"/>
    </location>
</feature>
<dbReference type="PANTHER" id="PTHR30461">
    <property type="entry name" value="DNA-INVERTASE FROM LAMBDOID PROPHAGE"/>
    <property type="match status" value="1"/>
</dbReference>
<dbReference type="InterPro" id="IPR006119">
    <property type="entry name" value="Resolv_N"/>
</dbReference>
<evidence type="ECO:0000256" key="4">
    <source>
        <dbReference type="PIRSR" id="PIRSR606118-50"/>
    </source>
</evidence>
<dbReference type="EMBL" id="UJRG01000002">
    <property type="protein sequence ID" value="SWT09015.1"/>
    <property type="molecule type" value="Genomic_DNA"/>
</dbReference>
<evidence type="ECO:0000256" key="2">
    <source>
        <dbReference type="ARBA" id="ARBA00023125"/>
    </source>
</evidence>
<dbReference type="Pfam" id="PF00239">
    <property type="entry name" value="Resolvase"/>
    <property type="match status" value="1"/>
</dbReference>
<dbReference type="PROSITE" id="PS51737">
    <property type="entry name" value="RECOMBINASE_DNA_BIND"/>
    <property type="match status" value="1"/>
</dbReference>
<dbReference type="InterPro" id="IPR025827">
    <property type="entry name" value="Zn_ribbon_recom_dom"/>
</dbReference>
<name>A0AAX2N7C2_KLEPN</name>
<dbReference type="SMART" id="SM00857">
    <property type="entry name" value="Resolvase"/>
    <property type="match status" value="1"/>
</dbReference>
<organism evidence="8 9">
    <name type="scientific">Klebsiella pneumoniae</name>
    <dbReference type="NCBI Taxonomy" id="573"/>
    <lineage>
        <taxon>Bacteria</taxon>
        <taxon>Pseudomonadati</taxon>
        <taxon>Pseudomonadota</taxon>
        <taxon>Gammaproteobacteria</taxon>
        <taxon>Enterobacterales</taxon>
        <taxon>Enterobacteriaceae</taxon>
        <taxon>Klebsiella/Raoultella group</taxon>
        <taxon>Klebsiella</taxon>
        <taxon>Klebsiella pneumoniae complex</taxon>
    </lineage>
</organism>
<evidence type="ECO:0000259" key="6">
    <source>
        <dbReference type="PROSITE" id="PS51736"/>
    </source>
</evidence>
<feature type="domain" description="Recombinase" evidence="7">
    <location>
        <begin position="174"/>
        <end position="289"/>
    </location>
</feature>
<feature type="active site" description="O-(5'-phospho-DNA)-serine intermediate" evidence="4">
    <location>
        <position position="11"/>
    </location>
</feature>
<evidence type="ECO:0000256" key="5">
    <source>
        <dbReference type="SAM" id="Coils"/>
    </source>
</evidence>
<dbReference type="Gene3D" id="3.90.1750.20">
    <property type="entry name" value="Putative Large Serine Recombinase, Chain B, Domain 2"/>
    <property type="match status" value="1"/>
</dbReference>
<dbReference type="PANTHER" id="PTHR30461:SF2">
    <property type="entry name" value="SERINE RECOMBINASE PINE-RELATED"/>
    <property type="match status" value="1"/>
</dbReference>
<dbReference type="Proteomes" id="UP000258798">
    <property type="component" value="Unassembled WGS sequence"/>
</dbReference>
<dbReference type="InterPro" id="IPR050639">
    <property type="entry name" value="SSR_resolvase"/>
</dbReference>
<keyword evidence="1" id="KW-0229">DNA integration</keyword>
<evidence type="ECO:0000256" key="1">
    <source>
        <dbReference type="ARBA" id="ARBA00022908"/>
    </source>
</evidence>
<evidence type="ECO:0000259" key="7">
    <source>
        <dbReference type="PROSITE" id="PS51737"/>
    </source>
</evidence>
<dbReference type="PROSITE" id="PS00398">
    <property type="entry name" value="RECOMBINASES_2"/>
    <property type="match status" value="1"/>
</dbReference>
<keyword evidence="2" id="KW-0238">DNA-binding</keyword>
<evidence type="ECO:0000256" key="3">
    <source>
        <dbReference type="ARBA" id="ARBA00023172"/>
    </source>
</evidence>
<dbReference type="InterPro" id="IPR006118">
    <property type="entry name" value="Recombinase_CS"/>
</dbReference>
<dbReference type="PROSITE" id="PS51736">
    <property type="entry name" value="RECOMBINASES_3"/>
    <property type="match status" value="1"/>
</dbReference>
<dbReference type="Pfam" id="PF07508">
    <property type="entry name" value="Recombinase"/>
    <property type="match status" value="1"/>
</dbReference>
<dbReference type="AlphaFoldDB" id="A0AAX2N7C2"/>
<dbReference type="Gene3D" id="3.40.50.1390">
    <property type="entry name" value="Resolvase, N-terminal catalytic domain"/>
    <property type="match status" value="1"/>
</dbReference>
<dbReference type="GO" id="GO:0003677">
    <property type="term" value="F:DNA binding"/>
    <property type="evidence" value="ECO:0007669"/>
    <property type="project" value="UniProtKB-KW"/>
</dbReference>
<proteinExistence type="predicted"/>
<dbReference type="CDD" id="cd00338">
    <property type="entry name" value="Ser_Recombinase"/>
    <property type="match status" value="1"/>
</dbReference>
<dbReference type="Pfam" id="PF13408">
    <property type="entry name" value="Zn_ribbon_recom"/>
    <property type="match status" value="1"/>
</dbReference>
<evidence type="ECO:0000313" key="9">
    <source>
        <dbReference type="Proteomes" id="UP000258798"/>
    </source>
</evidence>
<comment type="caution">
    <text evidence="8">The sequence shown here is derived from an EMBL/GenBank/DDBJ whole genome shotgun (WGS) entry which is preliminary data.</text>
</comment>
<keyword evidence="5" id="KW-0175">Coiled coil</keyword>
<keyword evidence="3" id="KW-0233">DNA recombination</keyword>
<dbReference type="InterPro" id="IPR011109">
    <property type="entry name" value="DNA_bind_recombinase_dom"/>
</dbReference>
<dbReference type="GO" id="GO:0015074">
    <property type="term" value="P:DNA integration"/>
    <property type="evidence" value="ECO:0007669"/>
    <property type="project" value="UniProtKB-KW"/>
</dbReference>
<gene>
    <name evidence="8" type="ORF">SAMEA3729652_01170</name>
</gene>